<evidence type="ECO:0000259" key="3">
    <source>
        <dbReference type="Pfam" id="PF20232"/>
    </source>
</evidence>
<accession>A0A265DVI7</accession>
<evidence type="ECO:0000313" key="5">
    <source>
        <dbReference type="EMBL" id="OZT73270.1"/>
    </source>
</evidence>
<dbReference type="InterPro" id="IPR017735">
    <property type="entry name" value="T6SS_FHA"/>
</dbReference>
<evidence type="ECO:0000259" key="2">
    <source>
        <dbReference type="Pfam" id="PF00498"/>
    </source>
</evidence>
<reference evidence="4 6" key="1">
    <citation type="submission" date="2011-10" db="EMBL/GenBank/DDBJ databases">
        <authorList>
            <person name="Quillaguamn J."/>
            <person name="Guzmn D."/>
            <person name="Balderrama-Subieta A."/>
            <person name="Cardona-Ortuo C."/>
            <person name="Guevara-Martnez M."/>
            <person name="Callisaya-Quispe N."/>
        </authorList>
    </citation>
    <scope>NUCLEOTIDE SEQUENCE [LARGE SCALE GENOMIC DNA]</scope>
    <source>
        <strain evidence="4 6">LC1</strain>
    </source>
</reference>
<evidence type="ECO:0000256" key="1">
    <source>
        <dbReference type="SAM" id="MobiDB-lite"/>
    </source>
</evidence>
<sequence length="468" mass="52590">MHPNQLDAITLVVTNSELLEGRSTSSFVFYEEGGTLGSSLHDDWLLQDHGGRIRPNHAEITKIDGKFCLVDLSGHTYINLTTLPIGRHRKVALRDGDELLIGEYHLKVHLGDRHAWQPGVHSLATLIDEEHDEVTTHGTVWSSGKGEVFDHSAEKGDPMEALGGAMPGSIQHDPMVALDRDEVSAEAMEPLEAMGLSNRGYVYQEPTSHQSGQQWQNQERHDEALSLPGIRTPNGTTTQRSSGMDERQINDLERSVGEQLEDRWQKPATPSLGHIGADPLLRGLGLDLSFRDSEEQQAFLEEAGQTLRATIDGLRLLQQSQNDSKYPLRDRRLQPIEDNPLRLGQSYEETAETLFSAQRSPVHLSAPEAVAECLRHQGQHQAAVEEAIGHALGAILDAFSPETLIKRFHAYRGAGNRLEDEGGWAWEMYHYYYRELNSGRQQGFQKLFWEVFEQAYDQSVRRQQREEG</sequence>
<evidence type="ECO:0000313" key="4">
    <source>
        <dbReference type="EMBL" id="EHJ94954.1"/>
    </source>
</evidence>
<dbReference type="STRING" id="1072583.KUC_1913"/>
<dbReference type="InterPro" id="IPR046883">
    <property type="entry name" value="T6SS_FHA_C"/>
</dbReference>
<dbReference type="Pfam" id="PF20232">
    <property type="entry name" value="T6SS_FHA_C"/>
    <property type="match status" value="1"/>
</dbReference>
<feature type="region of interest" description="Disordered" evidence="1">
    <location>
        <begin position="226"/>
        <end position="247"/>
    </location>
</feature>
<name>A0A265DVI7_9GAMM</name>
<dbReference type="EMBL" id="NPEY01000012">
    <property type="protein sequence ID" value="OZT73270.1"/>
    <property type="molecule type" value="Genomic_DNA"/>
</dbReference>
<dbReference type="Proteomes" id="UP000005756">
    <property type="component" value="Unassembled WGS sequence"/>
</dbReference>
<dbReference type="NCBIfam" id="TIGR03354">
    <property type="entry name" value="VI_FHA"/>
    <property type="match status" value="1"/>
</dbReference>
<dbReference type="Pfam" id="PF00498">
    <property type="entry name" value="FHA"/>
    <property type="match status" value="1"/>
</dbReference>
<reference evidence="5 7" key="2">
    <citation type="submission" date="2017-07" db="EMBL/GenBank/DDBJ databases">
        <title>Shotgun whole genome sequences of three halophilic bacterial isolates.</title>
        <authorList>
            <person name="Pozzo T."/>
            <person name="Higdon S.M."/>
            <person name="Quillaguaman J."/>
        </authorList>
    </citation>
    <scope>NUCLEOTIDE SEQUENCE [LARGE SCALE GENOMIC DNA]</scope>
    <source>
        <strain evidence="5 7">LC1</strain>
    </source>
</reference>
<proteinExistence type="predicted"/>
<dbReference type="SUPFAM" id="SSF49879">
    <property type="entry name" value="SMAD/FHA domain"/>
    <property type="match status" value="1"/>
</dbReference>
<dbReference type="AlphaFoldDB" id="A0A265DVI7"/>
<protein>
    <submittedName>
        <fullName evidence="4">Uncharacterized protein</fullName>
    </submittedName>
</protein>
<dbReference type="Gene3D" id="2.60.200.20">
    <property type="match status" value="1"/>
</dbReference>
<evidence type="ECO:0000313" key="7">
    <source>
        <dbReference type="Proteomes" id="UP000216538"/>
    </source>
</evidence>
<feature type="compositionally biased region" description="Polar residues" evidence="1">
    <location>
        <begin position="233"/>
        <end position="242"/>
    </location>
</feature>
<feature type="domain" description="FHA" evidence="2">
    <location>
        <begin position="35"/>
        <end position="102"/>
    </location>
</feature>
<dbReference type="CDD" id="cd00060">
    <property type="entry name" value="FHA"/>
    <property type="match status" value="1"/>
</dbReference>
<organism evidence="4 6">
    <name type="scientific">Vreelandella boliviensis LC1</name>
    <dbReference type="NCBI Taxonomy" id="1072583"/>
    <lineage>
        <taxon>Bacteria</taxon>
        <taxon>Pseudomonadati</taxon>
        <taxon>Pseudomonadota</taxon>
        <taxon>Gammaproteobacteria</taxon>
        <taxon>Oceanospirillales</taxon>
        <taxon>Halomonadaceae</taxon>
        <taxon>Vreelandella</taxon>
    </lineage>
</organism>
<dbReference type="OrthoDB" id="273564at2"/>
<keyword evidence="7" id="KW-1185">Reference proteome</keyword>
<evidence type="ECO:0000313" key="6">
    <source>
        <dbReference type="Proteomes" id="UP000005756"/>
    </source>
</evidence>
<feature type="domain" description="Type VI secretion system FHA" evidence="3">
    <location>
        <begin position="282"/>
        <end position="458"/>
    </location>
</feature>
<dbReference type="InterPro" id="IPR008984">
    <property type="entry name" value="SMAD_FHA_dom_sf"/>
</dbReference>
<dbReference type="EMBL" id="JH393257">
    <property type="protein sequence ID" value="EHJ94954.1"/>
    <property type="molecule type" value="Genomic_DNA"/>
</dbReference>
<gene>
    <name evidence="5" type="ORF">CE457_15205</name>
    <name evidence="4" type="ORF">KUC_1913</name>
</gene>
<dbReference type="InterPro" id="IPR000253">
    <property type="entry name" value="FHA_dom"/>
</dbReference>
<dbReference type="RefSeq" id="WP_007112890.1">
    <property type="nucleotide sequence ID" value="NZ_JH393257.1"/>
</dbReference>
<dbReference type="Proteomes" id="UP000216538">
    <property type="component" value="Unassembled WGS sequence"/>
</dbReference>